<dbReference type="RefSeq" id="WP_211144705.1">
    <property type="nucleotide sequence ID" value="NZ_JAEEGB010000041.1"/>
</dbReference>
<name>A0A934M764_9CLOT</name>
<reference evidence="1" key="1">
    <citation type="submission" date="2020-12" db="EMBL/GenBank/DDBJ databases">
        <title>Clostridium thailandense sp. nov., a novel acetogenic bacterium isolated from peat land soil in Thailand.</title>
        <authorList>
            <person name="Chaikitkaew S."/>
            <person name="Birkeland N.K."/>
        </authorList>
    </citation>
    <scope>NUCLEOTIDE SEQUENCE</scope>
    <source>
        <strain evidence="1">DSM 17425</strain>
    </source>
</reference>
<organism evidence="1 2">
    <name type="scientific">Clostridium aciditolerans</name>
    <dbReference type="NCBI Taxonomy" id="339861"/>
    <lineage>
        <taxon>Bacteria</taxon>
        <taxon>Bacillati</taxon>
        <taxon>Bacillota</taxon>
        <taxon>Clostridia</taxon>
        <taxon>Eubacteriales</taxon>
        <taxon>Clostridiaceae</taxon>
        <taxon>Clostridium</taxon>
    </lineage>
</organism>
<evidence type="ECO:0000313" key="2">
    <source>
        <dbReference type="Proteomes" id="UP000622687"/>
    </source>
</evidence>
<dbReference type="Gene3D" id="2.20.28.30">
    <property type="entry name" value="RNA polymerase ii, chain L"/>
    <property type="match status" value="1"/>
</dbReference>
<proteinExistence type="predicted"/>
<evidence type="ECO:0000313" key="1">
    <source>
        <dbReference type="EMBL" id="MBI6875353.1"/>
    </source>
</evidence>
<dbReference type="AlphaFoldDB" id="A0A934M764"/>
<gene>
    <name evidence="1" type="ORF">I6U51_22015</name>
</gene>
<protein>
    <submittedName>
        <fullName evidence="1">Uncharacterized protein</fullName>
    </submittedName>
</protein>
<comment type="caution">
    <text evidence="1">The sequence shown here is derived from an EMBL/GenBank/DDBJ whole genome shotgun (WGS) entry which is preliminary data.</text>
</comment>
<dbReference type="Proteomes" id="UP000622687">
    <property type="component" value="Unassembled WGS sequence"/>
</dbReference>
<dbReference type="EMBL" id="JAEEGB010000041">
    <property type="protein sequence ID" value="MBI6875353.1"/>
    <property type="molecule type" value="Genomic_DNA"/>
</dbReference>
<accession>A0A934M764</accession>
<sequence length="70" mass="8041">MRIGLIIIAIVLIFAVFRALKTHFICPKCGANFKVSVLKYIFTFHSMGKRMAKCPNCGHSELMLPKWDKR</sequence>
<keyword evidence="2" id="KW-1185">Reference proteome</keyword>